<sequence length="167" mass="19388">MRKAELKDLKNVMEIIEDGKLSLKEDGIDQWQNGLPKIDDIRKNIESNQGYVYIVDGEIVSFAYLKEDYEKDYEPIEKGFKKHDDFFTIHRLSIKKCSKGKGISKKFLGEIIAFAKDRGLSSVRIDTHRDNFKMKSLIKKFDFKKIGPCFVDDGKGRSERIAYELVL</sequence>
<proteinExistence type="predicted"/>
<name>A0A6N7VW83_9FIRM</name>
<dbReference type="AlphaFoldDB" id="A0A6N7VW83"/>
<keyword evidence="2" id="KW-0808">Transferase</keyword>
<dbReference type="InterPro" id="IPR000182">
    <property type="entry name" value="GNAT_dom"/>
</dbReference>
<dbReference type="Gene3D" id="3.40.630.30">
    <property type="match status" value="1"/>
</dbReference>
<organism evidence="2 3">
    <name type="scientific">Anaerococcus porci</name>
    <dbReference type="NCBI Taxonomy" id="2652269"/>
    <lineage>
        <taxon>Bacteria</taxon>
        <taxon>Bacillati</taxon>
        <taxon>Bacillota</taxon>
        <taxon>Tissierellia</taxon>
        <taxon>Tissierellales</taxon>
        <taxon>Peptoniphilaceae</taxon>
        <taxon>Anaerococcus</taxon>
    </lineage>
</organism>
<evidence type="ECO:0000313" key="2">
    <source>
        <dbReference type="EMBL" id="MSS78107.1"/>
    </source>
</evidence>
<dbReference type="RefSeq" id="WP_154540912.1">
    <property type="nucleotide sequence ID" value="NZ_JAXDSU010000061.1"/>
</dbReference>
<dbReference type="InterPro" id="IPR016181">
    <property type="entry name" value="Acyl_CoA_acyltransferase"/>
</dbReference>
<dbReference type="Proteomes" id="UP000441925">
    <property type="component" value="Unassembled WGS sequence"/>
</dbReference>
<reference evidence="2 3" key="1">
    <citation type="submission" date="2019-08" db="EMBL/GenBank/DDBJ databases">
        <title>In-depth cultivation of the pig gut microbiome towards novel bacterial diversity and tailored functional studies.</title>
        <authorList>
            <person name="Wylensek D."/>
            <person name="Hitch T.C.A."/>
            <person name="Clavel T."/>
        </authorList>
    </citation>
    <scope>NUCLEOTIDE SEQUENCE [LARGE SCALE GENOMIC DNA]</scope>
    <source>
        <strain evidence="2 3">WCA-380-WT-2B</strain>
    </source>
</reference>
<gene>
    <name evidence="2" type="ORF">FYJ26_06800</name>
</gene>
<evidence type="ECO:0000259" key="1">
    <source>
        <dbReference type="PROSITE" id="PS51186"/>
    </source>
</evidence>
<keyword evidence="3" id="KW-1185">Reference proteome</keyword>
<comment type="caution">
    <text evidence="2">The sequence shown here is derived from an EMBL/GenBank/DDBJ whole genome shotgun (WGS) entry which is preliminary data.</text>
</comment>
<dbReference type="GO" id="GO:0016747">
    <property type="term" value="F:acyltransferase activity, transferring groups other than amino-acyl groups"/>
    <property type="evidence" value="ECO:0007669"/>
    <property type="project" value="InterPro"/>
</dbReference>
<dbReference type="SUPFAM" id="SSF55729">
    <property type="entry name" value="Acyl-CoA N-acyltransferases (Nat)"/>
    <property type="match status" value="1"/>
</dbReference>
<dbReference type="PROSITE" id="PS51186">
    <property type="entry name" value="GNAT"/>
    <property type="match status" value="1"/>
</dbReference>
<accession>A0A6N7VW83</accession>
<feature type="domain" description="N-acetyltransferase" evidence="1">
    <location>
        <begin position="1"/>
        <end position="167"/>
    </location>
</feature>
<dbReference type="Pfam" id="PF00583">
    <property type="entry name" value="Acetyltransf_1"/>
    <property type="match status" value="1"/>
</dbReference>
<protein>
    <submittedName>
        <fullName evidence="2">GNAT family N-acetyltransferase</fullName>
    </submittedName>
</protein>
<evidence type="ECO:0000313" key="3">
    <source>
        <dbReference type="Proteomes" id="UP000441925"/>
    </source>
</evidence>
<dbReference type="EMBL" id="VULQ01000007">
    <property type="protein sequence ID" value="MSS78107.1"/>
    <property type="molecule type" value="Genomic_DNA"/>
</dbReference>